<dbReference type="InterPro" id="IPR023365">
    <property type="entry name" value="Sortase_dom-sf"/>
</dbReference>
<protein>
    <submittedName>
        <fullName evidence="3">Class E sortase</fullName>
    </submittedName>
</protein>
<dbReference type="Proteomes" id="UP000780875">
    <property type="component" value="Unassembled WGS sequence"/>
</dbReference>
<keyword evidence="1" id="KW-0378">Hydrolase</keyword>
<dbReference type="Pfam" id="PF04203">
    <property type="entry name" value="Sortase"/>
    <property type="match status" value="1"/>
</dbReference>
<proteinExistence type="predicted"/>
<evidence type="ECO:0000313" key="4">
    <source>
        <dbReference type="Proteomes" id="UP000780875"/>
    </source>
</evidence>
<dbReference type="SUPFAM" id="SSF63817">
    <property type="entry name" value="Sortase"/>
    <property type="match status" value="1"/>
</dbReference>
<evidence type="ECO:0000256" key="1">
    <source>
        <dbReference type="ARBA" id="ARBA00022801"/>
    </source>
</evidence>
<gene>
    <name evidence="3" type="ORF">K8U61_08855</name>
</gene>
<dbReference type="InterPro" id="IPR053465">
    <property type="entry name" value="Sortase_Class_E"/>
</dbReference>
<dbReference type="InterPro" id="IPR005754">
    <property type="entry name" value="Sortase"/>
</dbReference>
<evidence type="ECO:0000313" key="3">
    <source>
        <dbReference type="EMBL" id="MBZ5738268.1"/>
    </source>
</evidence>
<dbReference type="NCBIfam" id="TIGR01076">
    <property type="entry name" value="sortase_fam"/>
    <property type="match status" value="1"/>
</dbReference>
<keyword evidence="4" id="KW-1185">Reference proteome</keyword>
<dbReference type="EMBL" id="JAIQZJ010000004">
    <property type="protein sequence ID" value="MBZ5738268.1"/>
    <property type="molecule type" value="Genomic_DNA"/>
</dbReference>
<dbReference type="NCBIfam" id="NF033747">
    <property type="entry name" value="class_E_sortase"/>
    <property type="match status" value="1"/>
</dbReference>
<comment type="caution">
    <text evidence="3">The sequence shown here is derived from an EMBL/GenBank/DDBJ whole genome shotgun (WGS) entry which is preliminary data.</text>
</comment>
<reference evidence="3 4" key="1">
    <citation type="submission" date="2021-09" db="EMBL/GenBank/DDBJ databases">
        <title>Whole genome sequence of Nocardioides sp. GBK3QG-3.</title>
        <authorList>
            <person name="Tuo L."/>
        </authorList>
    </citation>
    <scope>NUCLEOTIDE SEQUENCE [LARGE SCALE GENOMIC DNA]</scope>
    <source>
        <strain evidence="3 4">GBK3QG-3</strain>
    </source>
</reference>
<keyword evidence="2" id="KW-0812">Transmembrane</keyword>
<dbReference type="RefSeq" id="WP_224122642.1">
    <property type="nucleotide sequence ID" value="NZ_JAIQZJ010000004.1"/>
</dbReference>
<keyword evidence="2" id="KW-1133">Transmembrane helix</keyword>
<evidence type="ECO:0000256" key="2">
    <source>
        <dbReference type="SAM" id="Phobius"/>
    </source>
</evidence>
<dbReference type="Gene3D" id="2.40.260.10">
    <property type="entry name" value="Sortase"/>
    <property type="match status" value="1"/>
</dbReference>
<dbReference type="InterPro" id="IPR042003">
    <property type="entry name" value="Sortase_E"/>
</dbReference>
<keyword evidence="2" id="KW-0472">Membrane</keyword>
<dbReference type="CDD" id="cd05830">
    <property type="entry name" value="Sortase_E"/>
    <property type="match status" value="1"/>
</dbReference>
<name>A0ABS7UC75_9ACTN</name>
<accession>A0ABS7UC75</accession>
<organism evidence="3 4">
    <name type="scientific">Nocardioides mangrovi</name>
    <dbReference type="NCBI Taxonomy" id="2874580"/>
    <lineage>
        <taxon>Bacteria</taxon>
        <taxon>Bacillati</taxon>
        <taxon>Actinomycetota</taxon>
        <taxon>Actinomycetes</taxon>
        <taxon>Propionibacteriales</taxon>
        <taxon>Nocardioidaceae</taxon>
        <taxon>Nocardioides</taxon>
    </lineage>
</organism>
<feature type="transmembrane region" description="Helical" evidence="2">
    <location>
        <begin position="7"/>
        <end position="27"/>
    </location>
</feature>
<sequence>MTRRRTLITSGVGLVAAGVALLGYVAWQYVGTTVVADRAQARTVERLEQQWGPSTSPVEALGPDDPVPGDAIAVVRVPRFGADYAVPVVEGVDPDALASGLGHFDGSAAPGAAGNFALAGHRVTQGEPLRDIDELRPGDEVIVETAHAVLTYRVDTDPDDLEVDDTQGWVVDPRPDNPVAGGVQPAGAARLLTLVTCAELFHTDERTVVFGHLVATAPR</sequence>